<gene>
    <name evidence="11" type="ORF">B9H00_08780</name>
</gene>
<keyword evidence="2 9" id="KW-0813">Transport</keyword>
<comment type="subcellular location">
    <subcellularLocation>
        <location evidence="1 9">Cell inner membrane</location>
        <topology evidence="1 9">Multi-pass membrane protein</topology>
    </subcellularLocation>
</comment>
<evidence type="ECO:0000256" key="9">
    <source>
        <dbReference type="RuleBase" id="RU369079"/>
    </source>
</evidence>
<feature type="domain" description="Tripartite ATP-independent periplasmic transporters DctQ component" evidence="10">
    <location>
        <begin position="25"/>
        <end position="156"/>
    </location>
</feature>
<dbReference type="InterPro" id="IPR055348">
    <property type="entry name" value="DctQ"/>
</dbReference>
<evidence type="ECO:0000256" key="1">
    <source>
        <dbReference type="ARBA" id="ARBA00004429"/>
    </source>
</evidence>
<evidence type="ECO:0000256" key="5">
    <source>
        <dbReference type="ARBA" id="ARBA00022692"/>
    </source>
</evidence>
<keyword evidence="5 9" id="KW-0812">Transmembrane</keyword>
<evidence type="ECO:0000259" key="10">
    <source>
        <dbReference type="Pfam" id="PF04290"/>
    </source>
</evidence>
<accession>A0A240UNQ1</accession>
<evidence type="ECO:0000256" key="4">
    <source>
        <dbReference type="ARBA" id="ARBA00022519"/>
    </source>
</evidence>
<dbReference type="InterPro" id="IPR007387">
    <property type="entry name" value="TRAP_DctQ"/>
</dbReference>
<evidence type="ECO:0000256" key="2">
    <source>
        <dbReference type="ARBA" id="ARBA00022448"/>
    </source>
</evidence>
<dbReference type="Pfam" id="PF04290">
    <property type="entry name" value="DctQ"/>
    <property type="match status" value="1"/>
</dbReference>
<dbReference type="OrthoDB" id="8559033at2"/>
<comment type="similarity">
    <text evidence="8 9">Belongs to the TRAP transporter small permease family.</text>
</comment>
<dbReference type="RefSeq" id="WP_086900343.1">
    <property type="nucleotide sequence ID" value="NZ_CP021358.1"/>
</dbReference>
<dbReference type="GO" id="GO:0005886">
    <property type="term" value="C:plasma membrane"/>
    <property type="evidence" value="ECO:0007669"/>
    <property type="project" value="UniProtKB-SubCell"/>
</dbReference>
<keyword evidence="6 9" id="KW-1133">Transmembrane helix</keyword>
<dbReference type="EMBL" id="CP021358">
    <property type="protein sequence ID" value="ART63137.1"/>
    <property type="molecule type" value="Genomic_DNA"/>
</dbReference>
<feature type="transmembrane region" description="Helical" evidence="9">
    <location>
        <begin position="16"/>
        <end position="36"/>
    </location>
</feature>
<feature type="transmembrane region" description="Helical" evidence="9">
    <location>
        <begin position="87"/>
        <end position="108"/>
    </location>
</feature>
<sequence length="163" mass="18882">MSNQTLRKPAFQWDELPAWLFMVVIFAMTWEVVSRYFFLAPTSWANELSLYVCAIAYVYAGVFVMRRDAHLRVTVLYDLAPRRLRRALDVVQCLMTLCFCLIVAGFGAREAWVALINGERFGTVWNAPIPMTLKPLIVICALVMAVMSVINLYRRWHQQERDS</sequence>
<name>A0A240UNQ1_9GAMM</name>
<comment type="subunit">
    <text evidence="9">The complex comprises the extracytoplasmic solute receptor protein and the two transmembrane proteins.</text>
</comment>
<protein>
    <recommendedName>
        <fullName evidence="9">TRAP transporter small permease protein</fullName>
    </recommendedName>
</protein>
<dbReference type="KEGG" id="kma:B9H00_08780"/>
<feature type="transmembrane region" description="Helical" evidence="9">
    <location>
        <begin position="135"/>
        <end position="153"/>
    </location>
</feature>
<keyword evidence="12" id="KW-1185">Reference proteome</keyword>
<evidence type="ECO:0000256" key="8">
    <source>
        <dbReference type="ARBA" id="ARBA00038436"/>
    </source>
</evidence>
<feature type="transmembrane region" description="Helical" evidence="9">
    <location>
        <begin position="48"/>
        <end position="66"/>
    </location>
</feature>
<evidence type="ECO:0000313" key="12">
    <source>
        <dbReference type="Proteomes" id="UP000194457"/>
    </source>
</evidence>
<keyword evidence="4 9" id="KW-0997">Cell inner membrane</keyword>
<evidence type="ECO:0000256" key="3">
    <source>
        <dbReference type="ARBA" id="ARBA00022475"/>
    </source>
</evidence>
<reference evidence="11 12" key="1">
    <citation type="submission" date="2017-05" db="EMBL/GenBank/DDBJ databases">
        <authorList>
            <person name="Song R."/>
            <person name="Chenine A.L."/>
            <person name="Ruprecht R.M."/>
        </authorList>
    </citation>
    <scope>NUCLEOTIDE SEQUENCE [LARGE SCALE GENOMIC DNA]</scope>
    <source>
        <strain evidence="11">SW32</strain>
    </source>
</reference>
<dbReference type="PANTHER" id="PTHR35011">
    <property type="entry name" value="2,3-DIKETO-L-GULONATE TRAP TRANSPORTER SMALL PERMEASE PROTEIN YIAM"/>
    <property type="match status" value="1"/>
</dbReference>
<keyword evidence="7 9" id="KW-0472">Membrane</keyword>
<organism evidence="11 12">
    <name type="scientific">Kushneria marisflavi</name>
    <dbReference type="NCBI Taxonomy" id="157779"/>
    <lineage>
        <taxon>Bacteria</taxon>
        <taxon>Pseudomonadati</taxon>
        <taxon>Pseudomonadota</taxon>
        <taxon>Gammaproteobacteria</taxon>
        <taxon>Oceanospirillales</taxon>
        <taxon>Halomonadaceae</taxon>
        <taxon>Kushneria</taxon>
    </lineage>
</organism>
<dbReference type="AlphaFoldDB" id="A0A240UNQ1"/>
<evidence type="ECO:0000313" key="11">
    <source>
        <dbReference type="EMBL" id="ART63137.1"/>
    </source>
</evidence>
<keyword evidence="3" id="KW-1003">Cell membrane</keyword>
<evidence type="ECO:0000256" key="7">
    <source>
        <dbReference type="ARBA" id="ARBA00023136"/>
    </source>
</evidence>
<comment type="function">
    <text evidence="9">Part of the tripartite ATP-independent periplasmic (TRAP) transport system.</text>
</comment>
<evidence type="ECO:0000256" key="6">
    <source>
        <dbReference type="ARBA" id="ARBA00022989"/>
    </source>
</evidence>
<dbReference type="GO" id="GO:0022857">
    <property type="term" value="F:transmembrane transporter activity"/>
    <property type="evidence" value="ECO:0007669"/>
    <property type="project" value="UniProtKB-UniRule"/>
</dbReference>
<dbReference type="Proteomes" id="UP000194457">
    <property type="component" value="Chromosome"/>
</dbReference>
<proteinExistence type="inferred from homology"/>